<protein>
    <submittedName>
        <fullName evidence="3">Serine hydrolase</fullName>
    </submittedName>
</protein>
<reference evidence="3 4" key="1">
    <citation type="submission" date="2016-01" db="EMBL/GenBank/DDBJ databases">
        <title>The new phylogeny of the genus Mycobacterium.</title>
        <authorList>
            <person name="Tarcisio F."/>
            <person name="Conor M."/>
            <person name="Antonella G."/>
            <person name="Elisabetta G."/>
            <person name="Giulia F.S."/>
            <person name="Sara T."/>
            <person name="Anna F."/>
            <person name="Clotilde B."/>
            <person name="Roberto B."/>
            <person name="Veronica D.S."/>
            <person name="Fabio R."/>
            <person name="Monica P."/>
            <person name="Olivier J."/>
            <person name="Enrico T."/>
            <person name="Nicola S."/>
        </authorList>
    </citation>
    <scope>NUCLEOTIDE SEQUENCE [LARGE SCALE GENOMIC DNA]</scope>
    <source>
        <strain evidence="3 4">DSM 44153</strain>
    </source>
</reference>
<dbReference type="SUPFAM" id="SSF56601">
    <property type="entry name" value="beta-lactamase/transpeptidase-like"/>
    <property type="match status" value="1"/>
</dbReference>
<dbReference type="PANTHER" id="PTHR43283:SF11">
    <property type="entry name" value="BETA-LACTAMASE-RELATED DOMAIN-CONTAINING PROTEIN"/>
    <property type="match status" value="1"/>
</dbReference>
<proteinExistence type="predicted"/>
<dbReference type="GO" id="GO:0016787">
    <property type="term" value="F:hydrolase activity"/>
    <property type="evidence" value="ECO:0007669"/>
    <property type="project" value="UniProtKB-KW"/>
</dbReference>
<dbReference type="InterPro" id="IPR050789">
    <property type="entry name" value="Diverse_Enzym_Activities"/>
</dbReference>
<evidence type="ECO:0000313" key="4">
    <source>
        <dbReference type="Proteomes" id="UP000193090"/>
    </source>
</evidence>
<keyword evidence="4" id="KW-1185">Reference proteome</keyword>
<dbReference type="AlphaFoldDB" id="A0A1X2EE42"/>
<dbReference type="STRING" id="1798.AWC30_01170"/>
<keyword evidence="1 3" id="KW-0378">Hydrolase</keyword>
<dbReference type="EMBL" id="LQPZ01000056">
    <property type="protein sequence ID" value="ORW98833.1"/>
    <property type="molecule type" value="Genomic_DNA"/>
</dbReference>
<evidence type="ECO:0000259" key="2">
    <source>
        <dbReference type="Pfam" id="PF00144"/>
    </source>
</evidence>
<accession>A0A1X2EE42</accession>
<dbReference type="Pfam" id="PF00144">
    <property type="entry name" value="Beta-lactamase"/>
    <property type="match status" value="1"/>
</dbReference>
<dbReference type="PANTHER" id="PTHR43283">
    <property type="entry name" value="BETA-LACTAMASE-RELATED"/>
    <property type="match status" value="1"/>
</dbReference>
<dbReference type="Gene3D" id="3.40.710.10">
    <property type="entry name" value="DD-peptidase/beta-lactamase superfamily"/>
    <property type="match status" value="1"/>
</dbReference>
<evidence type="ECO:0000313" key="3">
    <source>
        <dbReference type="EMBL" id="ORW98833.1"/>
    </source>
</evidence>
<organism evidence="3 4">
    <name type="scientific">Mycolicibacillus trivialis</name>
    <dbReference type="NCBI Taxonomy" id="1798"/>
    <lineage>
        <taxon>Bacteria</taxon>
        <taxon>Bacillati</taxon>
        <taxon>Actinomycetota</taxon>
        <taxon>Actinomycetes</taxon>
        <taxon>Mycobacteriales</taxon>
        <taxon>Mycobacteriaceae</taxon>
        <taxon>Mycolicibacillus</taxon>
    </lineage>
</organism>
<sequence>MPSVAPNPAFAPITGLVQGAITAHRLPGAVVQIGHAGDIVYRQAFGERKLPGEPGIDGTPAPAELMTADTIFDLASLSKSIATTVAVLQLYEQHRIGIDDPVETHLPEFNPTGDPERAGVTLRMLLTHSSGLGGDLSHQGPWGLTGADKAAGLHRAYTSTFEFPPGAGFHYSDINFILLGEMVERITGEPLDRYVHEQVFAPLGMTETRYLPATKACGPHRIQGNALVYDPAAPTGSDCPADGWSIDLLPRIAPTARDGDTPGINPHFGQLLRGTVHDPTARRMGGVAGSAGVFSTVTDLGRYAQALLDLLAGRPSDFPLAPATAQLMASPQQPGHDPTQLDAANNATQVAIANTPDRADPLLAPSYPAVPGQPLRSLGWDIDTLHSMPRGLVFPIGSIGHTGFTGVTLWIDPGSDTYVIVLANVIHQPGGPPIASLSGDIATVAARALHLYDS</sequence>
<gene>
    <name evidence="3" type="ORF">AWC30_01170</name>
</gene>
<name>A0A1X2EE42_9MYCO</name>
<feature type="domain" description="Beta-lactamase-related" evidence="2">
    <location>
        <begin position="16"/>
        <end position="425"/>
    </location>
</feature>
<dbReference type="Proteomes" id="UP000193090">
    <property type="component" value="Unassembled WGS sequence"/>
</dbReference>
<dbReference type="InterPro" id="IPR012338">
    <property type="entry name" value="Beta-lactam/transpept-like"/>
</dbReference>
<evidence type="ECO:0000256" key="1">
    <source>
        <dbReference type="ARBA" id="ARBA00022801"/>
    </source>
</evidence>
<comment type="caution">
    <text evidence="3">The sequence shown here is derived from an EMBL/GenBank/DDBJ whole genome shotgun (WGS) entry which is preliminary data.</text>
</comment>
<dbReference type="InterPro" id="IPR001466">
    <property type="entry name" value="Beta-lactam-related"/>
</dbReference>